<dbReference type="PROSITE" id="PS51257">
    <property type="entry name" value="PROKAR_LIPOPROTEIN"/>
    <property type="match status" value="1"/>
</dbReference>
<evidence type="ECO:0000313" key="2">
    <source>
        <dbReference type="EMBL" id="MBH5328893.1"/>
    </source>
</evidence>
<dbReference type="RefSeq" id="WP_197902808.1">
    <property type="nucleotide sequence ID" value="NZ_JACSGR010000003.1"/>
</dbReference>
<name>A0ABS0N9B2_9NEIS</name>
<organism evidence="2 3">
    <name type="scientific">Eikenella glucosivorans</name>
    <dbReference type="NCBI Taxonomy" id="2766967"/>
    <lineage>
        <taxon>Bacteria</taxon>
        <taxon>Pseudomonadati</taxon>
        <taxon>Pseudomonadota</taxon>
        <taxon>Betaproteobacteria</taxon>
        <taxon>Neisseriales</taxon>
        <taxon>Neisseriaceae</taxon>
        <taxon>Eikenella</taxon>
    </lineage>
</organism>
<keyword evidence="3" id="KW-1185">Reference proteome</keyword>
<dbReference type="EMBL" id="JACSGR010000003">
    <property type="protein sequence ID" value="MBH5328893.1"/>
    <property type="molecule type" value="Genomic_DNA"/>
</dbReference>
<feature type="signal peptide" evidence="1">
    <location>
        <begin position="1"/>
        <end position="22"/>
    </location>
</feature>
<protein>
    <recommendedName>
        <fullName evidence="4">Lipoprotein</fullName>
    </recommendedName>
</protein>
<evidence type="ECO:0000256" key="1">
    <source>
        <dbReference type="SAM" id="SignalP"/>
    </source>
</evidence>
<reference evidence="2 3" key="1">
    <citation type="submission" date="2020-09" db="EMBL/GenBank/DDBJ databases">
        <title>Eikenella S3660 sp. nov., isolated from a throat swab.</title>
        <authorList>
            <person name="Buhl M."/>
        </authorList>
    </citation>
    <scope>NUCLEOTIDE SEQUENCE [LARGE SCALE GENOMIC DNA]</scope>
    <source>
        <strain evidence="2 3">S3360</strain>
    </source>
</reference>
<sequence length="137" mass="15119">MRKLNTKLLLAAIALPALTGCAASSSAPQSQPQTAARPAAQADRQQCEAYLLDGFKLSTFITGECQTDAASTARYRAAVENVRRRFVDGNCPSVVKREELRAITRADINRVPGRTEQQYCAAIKTEMPTIEQRYRSR</sequence>
<proteinExistence type="predicted"/>
<evidence type="ECO:0008006" key="4">
    <source>
        <dbReference type="Google" id="ProtNLM"/>
    </source>
</evidence>
<dbReference type="Proteomes" id="UP000768471">
    <property type="component" value="Unassembled WGS sequence"/>
</dbReference>
<accession>A0ABS0N9B2</accession>
<evidence type="ECO:0000313" key="3">
    <source>
        <dbReference type="Proteomes" id="UP000768471"/>
    </source>
</evidence>
<keyword evidence="1" id="KW-0732">Signal</keyword>
<comment type="caution">
    <text evidence="2">The sequence shown here is derived from an EMBL/GenBank/DDBJ whole genome shotgun (WGS) entry which is preliminary data.</text>
</comment>
<feature type="chain" id="PRO_5046658540" description="Lipoprotein" evidence="1">
    <location>
        <begin position="23"/>
        <end position="137"/>
    </location>
</feature>
<gene>
    <name evidence="2" type="ORF">H9Q10_04335</name>
</gene>